<dbReference type="RefSeq" id="WP_109760398.1">
    <property type="nucleotide sequence ID" value="NZ_CP034588.1"/>
</dbReference>
<keyword evidence="6" id="KW-1185">Reference proteome</keyword>
<proteinExistence type="predicted"/>
<reference evidence="5 6" key="1">
    <citation type="submission" date="2018-05" db="EMBL/GenBank/DDBJ databases">
        <title>Genomic Encyclopedia of Type Strains, Phase IV (KMG-IV): sequencing the most valuable type-strain genomes for metagenomic binning, comparative biology and taxonomic classification.</title>
        <authorList>
            <person name="Goeker M."/>
        </authorList>
    </citation>
    <scope>NUCLEOTIDE SEQUENCE [LARGE SCALE GENOMIC DNA]</scope>
    <source>
        <strain evidence="5 6">DSM 103371</strain>
    </source>
</reference>
<dbReference type="PANTHER" id="PTHR44591:SF14">
    <property type="entry name" value="PROTEIN PILG"/>
    <property type="match status" value="1"/>
</dbReference>
<dbReference type="CDD" id="cd00156">
    <property type="entry name" value="REC"/>
    <property type="match status" value="1"/>
</dbReference>
<evidence type="ECO:0000256" key="1">
    <source>
        <dbReference type="ARBA" id="ARBA00022553"/>
    </source>
</evidence>
<organism evidence="5 6">
    <name type="scientific">Silicimonas algicola</name>
    <dbReference type="NCBI Taxonomy" id="1826607"/>
    <lineage>
        <taxon>Bacteria</taxon>
        <taxon>Pseudomonadati</taxon>
        <taxon>Pseudomonadota</taxon>
        <taxon>Alphaproteobacteria</taxon>
        <taxon>Rhodobacterales</taxon>
        <taxon>Paracoccaceae</taxon>
    </lineage>
</organism>
<evidence type="ECO:0000313" key="6">
    <source>
        <dbReference type="Proteomes" id="UP000245390"/>
    </source>
</evidence>
<dbReference type="OrthoDB" id="9800897at2"/>
<evidence type="ECO:0000256" key="3">
    <source>
        <dbReference type="PROSITE-ProRule" id="PRU00169"/>
    </source>
</evidence>
<keyword evidence="2" id="KW-0902">Two-component regulatory system</keyword>
<evidence type="ECO:0000256" key="2">
    <source>
        <dbReference type="ARBA" id="ARBA00023012"/>
    </source>
</evidence>
<dbReference type="GO" id="GO:0000160">
    <property type="term" value="P:phosphorelay signal transduction system"/>
    <property type="evidence" value="ECO:0007669"/>
    <property type="project" value="UniProtKB-KW"/>
</dbReference>
<dbReference type="KEGG" id="salo:EF888_19905"/>
<dbReference type="InterPro" id="IPR011006">
    <property type="entry name" value="CheY-like_superfamily"/>
</dbReference>
<keyword evidence="1 3" id="KW-0597">Phosphoprotein</keyword>
<name>A0A316G242_9RHOB</name>
<accession>A0A316G242</accession>
<dbReference type="InterPro" id="IPR050595">
    <property type="entry name" value="Bact_response_regulator"/>
</dbReference>
<dbReference type="InterPro" id="IPR001789">
    <property type="entry name" value="Sig_transdc_resp-reg_receiver"/>
</dbReference>
<evidence type="ECO:0000313" key="5">
    <source>
        <dbReference type="EMBL" id="PWK54991.1"/>
    </source>
</evidence>
<protein>
    <submittedName>
        <fullName evidence="5">Response regulator receiver domain-containing protein</fullName>
    </submittedName>
</protein>
<gene>
    <name evidence="5" type="ORF">C8D95_10978</name>
</gene>
<sequence length="121" mass="13337">MPRVMLIEDDELLRDLLQIRLEVEDYEVVTASDGLEGLSLLELERCNAVVLDLMMPVMDGLQFMRALADALADPPPVVVLSALHRPAVETDLLAAGVREILRKPVDLEMFLSKLAALTGRG</sequence>
<dbReference type="Proteomes" id="UP000245390">
    <property type="component" value="Unassembled WGS sequence"/>
</dbReference>
<dbReference type="PANTHER" id="PTHR44591">
    <property type="entry name" value="STRESS RESPONSE REGULATOR PROTEIN 1"/>
    <property type="match status" value="1"/>
</dbReference>
<feature type="domain" description="Response regulatory" evidence="4">
    <location>
        <begin position="3"/>
        <end position="118"/>
    </location>
</feature>
<dbReference type="SMART" id="SM00448">
    <property type="entry name" value="REC"/>
    <property type="match status" value="1"/>
</dbReference>
<dbReference type="SUPFAM" id="SSF52172">
    <property type="entry name" value="CheY-like"/>
    <property type="match status" value="1"/>
</dbReference>
<dbReference type="PROSITE" id="PS50110">
    <property type="entry name" value="RESPONSE_REGULATORY"/>
    <property type="match status" value="1"/>
</dbReference>
<evidence type="ECO:0000259" key="4">
    <source>
        <dbReference type="PROSITE" id="PS50110"/>
    </source>
</evidence>
<comment type="caution">
    <text evidence="5">The sequence shown here is derived from an EMBL/GenBank/DDBJ whole genome shotgun (WGS) entry which is preliminary data.</text>
</comment>
<dbReference type="EMBL" id="QGGV01000009">
    <property type="protein sequence ID" value="PWK54991.1"/>
    <property type="molecule type" value="Genomic_DNA"/>
</dbReference>
<feature type="modified residue" description="4-aspartylphosphate" evidence="3">
    <location>
        <position position="52"/>
    </location>
</feature>
<dbReference type="Gene3D" id="3.40.50.2300">
    <property type="match status" value="1"/>
</dbReference>
<dbReference type="AlphaFoldDB" id="A0A316G242"/>
<dbReference type="Pfam" id="PF00072">
    <property type="entry name" value="Response_reg"/>
    <property type="match status" value="1"/>
</dbReference>